<evidence type="ECO:0000313" key="1">
    <source>
        <dbReference type="EMBL" id="AIC11291.1"/>
    </source>
</evidence>
<dbReference type="AlphaFoldDB" id="A0A060HD24"/>
<name>A0A060HD24_XYLFS</name>
<dbReference type="PATRIC" id="fig|155920.8.peg.1718"/>
<dbReference type="KEGG" id="xfs:D934_07400"/>
<accession>A0A060HD24</accession>
<reference evidence="1 2" key="1">
    <citation type="submission" date="2013-08" db="EMBL/GenBank/DDBJ databases">
        <authorList>
            <person name="Stouthamer R."/>
            <person name="Nunney L."/>
        </authorList>
    </citation>
    <scope>NUCLEOTIDE SEQUENCE [LARGE SCALE GENOMIC DNA]</scope>
    <source>
        <strain evidence="2">ann-1</strain>
    </source>
</reference>
<dbReference type="Proteomes" id="UP000027215">
    <property type="component" value="Chromosome"/>
</dbReference>
<gene>
    <name evidence="1" type="ORF">D934_07400</name>
</gene>
<dbReference type="HOGENOM" id="CLU_3406171_0_0_6"/>
<evidence type="ECO:0000313" key="2">
    <source>
        <dbReference type="Proteomes" id="UP000027215"/>
    </source>
</evidence>
<proteinExistence type="predicted"/>
<dbReference type="EMBL" id="CP006696">
    <property type="protein sequence ID" value="AIC11291.1"/>
    <property type="molecule type" value="Genomic_DNA"/>
</dbReference>
<sequence>MKQSRAVNQKMYVNNDEILIEIDMVEKYST</sequence>
<protein>
    <submittedName>
        <fullName evidence="1">Uncharacterized protein</fullName>
    </submittedName>
</protein>
<organism evidence="1 2">
    <name type="scientific">Xylella fastidiosa subsp. sandyi Ann-1</name>
    <dbReference type="NCBI Taxonomy" id="155920"/>
    <lineage>
        <taxon>Bacteria</taxon>
        <taxon>Pseudomonadati</taxon>
        <taxon>Pseudomonadota</taxon>
        <taxon>Gammaproteobacteria</taxon>
        <taxon>Lysobacterales</taxon>
        <taxon>Lysobacteraceae</taxon>
        <taxon>Xylella</taxon>
    </lineage>
</organism>